<sequence>MHSENLRFPTPYCQLCLRRAPGPADGSCLHMESSIAPFPKELGLERAERTAASPAWQVYTEEIRHPFYRWDSPCVREIWQECGCVQRWYYPEMLHPFNGDHVLKVRRHRCHPSYIQEWDNVHQSEYNGHCERRRVSFRHHEERPETGGQLHCNGPNSGQATFFPTEVPSSKLGCSRALGNGLQVNGPQREVRTPRGEEGLEKHGKQRKSQGTVREQIKHVVTELEEVLGGLKQVQLEMKEVVQKIDILTSNIDLGEDEPSLSNGLFQDATKSSQSSVVALIHNSNGEEDMSTSNSSLEHSPVTVDLIHINGPLPMRNRTSPSPPEQRSVTVQDTGKRVVKQSSETQRTANGNCLLHQTARKAQLENHRPPVAPVVCTNSNKTHRPPPYPQNGQVKMRTPPYPGKHKMLSSTIVD</sequence>
<organism evidence="3">
    <name type="scientific">Cyprinus carpio</name>
    <name type="common">Common carp</name>
    <dbReference type="NCBI Taxonomy" id="7962"/>
    <lineage>
        <taxon>Eukaryota</taxon>
        <taxon>Metazoa</taxon>
        <taxon>Chordata</taxon>
        <taxon>Craniata</taxon>
        <taxon>Vertebrata</taxon>
        <taxon>Euteleostomi</taxon>
        <taxon>Actinopterygii</taxon>
        <taxon>Neopterygii</taxon>
        <taxon>Teleostei</taxon>
        <taxon>Ostariophysi</taxon>
        <taxon>Cypriniformes</taxon>
        <taxon>Cyprinidae</taxon>
        <taxon>Cyprininae</taxon>
        <taxon>Cyprinus</taxon>
    </lineage>
</organism>
<dbReference type="GO" id="GO:0045793">
    <property type="term" value="P:positive regulation of cell size"/>
    <property type="evidence" value="ECO:0007669"/>
    <property type="project" value="TreeGrafter"/>
</dbReference>
<feature type="compositionally biased region" description="Polar residues" evidence="2">
    <location>
        <begin position="340"/>
        <end position="351"/>
    </location>
</feature>
<feature type="region of interest" description="Disordered" evidence="2">
    <location>
        <begin position="186"/>
        <end position="212"/>
    </location>
</feature>
<evidence type="ECO:0000313" key="3">
    <source>
        <dbReference type="RefSeq" id="XP_042568996.1"/>
    </source>
</evidence>
<reference evidence="3" key="1">
    <citation type="submission" date="2025-08" db="UniProtKB">
        <authorList>
            <consortium name="RefSeq"/>
        </authorList>
    </citation>
    <scope>IDENTIFICATION</scope>
    <source>
        <tissue evidence="3">Muscle</tissue>
    </source>
</reference>
<dbReference type="InterPro" id="IPR027997">
    <property type="entry name" value="Largen/INSYN1"/>
</dbReference>
<dbReference type="KEGG" id="ccar:109087631"/>
<name>A0A9Q9VPV6_CYPCA</name>
<evidence type="ECO:0000256" key="2">
    <source>
        <dbReference type="SAM" id="MobiDB-lite"/>
    </source>
</evidence>
<dbReference type="Proteomes" id="UP001155660">
    <property type="component" value="Chromosome A2"/>
</dbReference>
<dbReference type="GO" id="GO:0045727">
    <property type="term" value="P:positive regulation of translation"/>
    <property type="evidence" value="ECO:0007669"/>
    <property type="project" value="TreeGrafter"/>
</dbReference>
<feature type="region of interest" description="Disordered" evidence="2">
    <location>
        <begin position="312"/>
        <end position="353"/>
    </location>
</feature>
<dbReference type="PANTHER" id="PTHR15917">
    <property type="match status" value="1"/>
</dbReference>
<gene>
    <name evidence="3" type="primary">si:ch211-178n15.1</name>
</gene>
<protein>
    <submittedName>
        <fullName evidence="3">Uncharacterized protein si:ch211-178n15.1</fullName>
    </submittedName>
</protein>
<dbReference type="GeneID" id="109087631"/>
<feature type="region of interest" description="Disordered" evidence="2">
    <location>
        <begin position="376"/>
        <end position="414"/>
    </location>
</feature>
<proteinExistence type="predicted"/>
<dbReference type="RefSeq" id="XP_042568996.1">
    <property type="nucleotide sequence ID" value="XM_042713062.1"/>
</dbReference>
<keyword evidence="1" id="KW-0175">Coiled coil</keyword>
<feature type="compositionally biased region" description="Polar residues" evidence="2">
    <location>
        <begin position="317"/>
        <end position="333"/>
    </location>
</feature>
<dbReference type="PANTHER" id="PTHR15917:SF0">
    <property type="entry name" value="PROTEIN LARGEN"/>
    <property type="match status" value="1"/>
</dbReference>
<evidence type="ECO:0000256" key="1">
    <source>
        <dbReference type="ARBA" id="ARBA00023054"/>
    </source>
</evidence>
<accession>A0A9Q9VPV6</accession>
<dbReference type="AlphaFoldDB" id="A0A9Q9VPV6"/>
<dbReference type="OrthoDB" id="8615648at2759"/>
<feature type="compositionally biased region" description="Basic and acidic residues" evidence="2">
    <location>
        <begin position="189"/>
        <end position="203"/>
    </location>
</feature>